<gene>
    <name evidence="1" type="ORF">CFBP5877_16290</name>
</gene>
<evidence type="ECO:0000313" key="2">
    <source>
        <dbReference type="Proteomes" id="UP000298579"/>
    </source>
</evidence>
<organism evidence="1 2">
    <name type="scientific">Agrobacterium tumefaciens</name>
    <dbReference type="NCBI Taxonomy" id="358"/>
    <lineage>
        <taxon>Bacteria</taxon>
        <taxon>Pseudomonadati</taxon>
        <taxon>Pseudomonadota</taxon>
        <taxon>Alphaproteobacteria</taxon>
        <taxon>Hyphomicrobiales</taxon>
        <taxon>Rhizobiaceae</taxon>
        <taxon>Rhizobium/Agrobacterium group</taxon>
        <taxon>Agrobacterium</taxon>
        <taxon>Agrobacterium tumefaciens complex</taxon>
    </lineage>
</organism>
<name>A0AAE6BIM5_AGRTU</name>
<dbReference type="Proteomes" id="UP000298579">
    <property type="component" value="Chromosome linear"/>
</dbReference>
<sequence length="65" mass="7587">MGPATQNPDKNHLLICITIRHYRILSSDIALDKVAMPTARIRKREYLILLIFIDLFRNPMILEPL</sequence>
<protein>
    <submittedName>
        <fullName evidence="1">Uncharacterized protein</fullName>
    </submittedName>
</protein>
<dbReference type="EMBL" id="CP039898">
    <property type="protein sequence ID" value="QCL82257.1"/>
    <property type="molecule type" value="Genomic_DNA"/>
</dbReference>
<reference evidence="1 2" key="1">
    <citation type="submission" date="2019-04" db="EMBL/GenBank/DDBJ databases">
        <title>Complete genome sequence of Agrobacterium tumefaciens CFBP5877.</title>
        <authorList>
            <person name="Huang Y.-Y."/>
            <person name="Chiang H.-Y."/>
            <person name="Chou L."/>
            <person name="Lai E.-M."/>
            <person name="Kuo C.-H."/>
        </authorList>
    </citation>
    <scope>NUCLEOTIDE SEQUENCE [LARGE SCALE GENOMIC DNA]</scope>
    <source>
        <strain evidence="1 2">CFBP5877</strain>
    </source>
</reference>
<dbReference type="AlphaFoldDB" id="A0AAE6BIM5"/>
<evidence type="ECO:0000313" key="1">
    <source>
        <dbReference type="EMBL" id="QCL82257.1"/>
    </source>
</evidence>
<accession>A0AAE6BIM5</accession>
<proteinExistence type="predicted"/>